<proteinExistence type="inferred from homology"/>
<dbReference type="SMART" id="SM00245">
    <property type="entry name" value="TSPc"/>
    <property type="match status" value="1"/>
</dbReference>
<dbReference type="InterPro" id="IPR028204">
    <property type="entry name" value="Tricorn_C1"/>
</dbReference>
<evidence type="ECO:0000256" key="3">
    <source>
        <dbReference type="ARBA" id="ARBA00022490"/>
    </source>
</evidence>
<comment type="function">
    <text evidence="7">Degrades oligopeptides.</text>
</comment>
<dbReference type="InterPro" id="IPR029414">
    <property type="entry name" value="Tricorn_PDZ"/>
</dbReference>
<evidence type="ECO:0000313" key="11">
    <source>
        <dbReference type="Proteomes" id="UP000824334"/>
    </source>
</evidence>
<keyword evidence="3 7" id="KW-0963">Cytoplasm</keyword>
<keyword evidence="4 7" id="KW-0645">Protease</keyword>
<evidence type="ECO:0000259" key="9">
    <source>
        <dbReference type="SMART" id="SM00245"/>
    </source>
</evidence>
<comment type="similarity">
    <text evidence="2 7">Belongs to the peptidase S41B family.</text>
</comment>
<reference evidence="10 11" key="1">
    <citation type="submission" date="2021-07" db="EMBL/GenBank/DDBJ databases">
        <title>Isolation and characterization of bacteria from a gold mining with a capacity of golden bioaccumulation.</title>
        <authorList>
            <person name="Yang X.J."/>
        </authorList>
    </citation>
    <scope>NUCLEOTIDE SEQUENCE [LARGE SCALE GENOMIC DNA]</scope>
    <source>
        <strain evidence="10 11">Au29</strain>
    </source>
</reference>
<evidence type="ECO:0000256" key="8">
    <source>
        <dbReference type="SAM" id="MobiDB-lite"/>
    </source>
</evidence>
<dbReference type="InterPro" id="IPR005151">
    <property type="entry name" value="Tail-specific_protease"/>
</dbReference>
<accession>A0ABX8TFT2</accession>
<keyword evidence="5 7" id="KW-0378">Hydrolase</keyword>
<name>A0ABX8TFT2_9CAUL</name>
<evidence type="ECO:0000256" key="5">
    <source>
        <dbReference type="ARBA" id="ARBA00022801"/>
    </source>
</evidence>
<comment type="subcellular location">
    <subcellularLocation>
        <location evidence="1 7">Cytoplasm</location>
    </subcellularLocation>
</comment>
<dbReference type="Pfam" id="PF14685">
    <property type="entry name" value="PDZ_Tricorn"/>
    <property type="match status" value="1"/>
</dbReference>
<evidence type="ECO:0000256" key="2">
    <source>
        <dbReference type="ARBA" id="ARBA00008524"/>
    </source>
</evidence>
<dbReference type="Pfam" id="PF26549">
    <property type="entry name" value="Tricorn_N"/>
    <property type="match status" value="1"/>
</dbReference>
<dbReference type="PANTHER" id="PTHR43253">
    <property type="entry name" value="TRICORN PROTEASE HOMOLOG 2-RELATED"/>
    <property type="match status" value="1"/>
</dbReference>
<evidence type="ECO:0000256" key="6">
    <source>
        <dbReference type="ARBA" id="ARBA00022825"/>
    </source>
</evidence>
<sequence>MSVRHLMKTAQAPVPVRPRRGLMLLSVIAVVSALCVPAEAAEARLMRFPDIHGREVAFSYGGELWSASIDGGLARQLTSGPGLKLFPKYSSDGRWIAFTGQYGGDEQVYVIPSEGGVPRQLTFYPARGPLPARYGYDNQVTGWTPDGSAVVFRSLRDVSAPSQSRLYTVPAAGGDVAALPMARAGAGVFSPDGGKVLFSTTSQDFRTWKRYQGGLAQDLFVADLGSKTLTNITRDPRTDRDPMWTTRGIYFLSDRDGRLNLYHQDEPSSAPRQLTHFTQGDAAFASADAGGDVVFQYEGSLQVYEAATGQTRVLEIELPASDEAARPRTVKVGDQIEKVALSPDGERLAVIARGDLFVVPAGREGAVVNLTNSSTAHDREAAWSPDGRTIAYLSDAGGEEELWTINADGGSAKQITRGNTSRYSRPLWSPDGRRIAYLDKDGDLFVVDVATGARRKAGATKAWYQQDYSWSPDSRYLAFVEMQPTNFRTIRIWDGSTGAEAAAVTDPLYDSWNPTWSPDGRYLWFQSVRDVNLQMSETDWNFAPSRQTRLYLLTLQDDTANPFGAENGGRNAASGAADADRRTNLRDGRMRPIQFAGLAQRLIRAPLKPDNYADLTATSDGLLYRIEQPRFFGENDVTGDLYIFSLKNGQASRIREDVADYDRAIGDGRVLLRDKAGKRALAHLDGDLKIAGEAQPVVLDALTSLVVPRQEWATIFSEAWRRYRDFFYDPQMHGHDWKAVRDHYERLLPAVGTRADLNYLIGEMIGELNISHAYVGGGQESLPDRPKTGLIGARFTFDRSANVWRIARILEGDNGDPLYRSPLTEVGVGVRSGDALLSVDGRVLDADTSPYLALAGKAGRVVELGVRRDGSAARRVQVETLDTEAPLIRFNETLEARRLVDRLSNGRIGYVHISDMDGGGLKEFVKDWYGQIRKDGMIIDIRGNAGGRVSRMILERLVRPAYTRGFVRGLQIPQTYPWGGYTQVFTGEMAMLVDETTMSDGDTMAWTFQQTRRGPLIGRRTWGGVIGAGDTGPMLDGGLITVPQFALTGPNGEWIIEGEGVTPDIDVDLDQPALKGLPDAQITAAVDNILSRLSGRPGDLGGPQPYPVKP</sequence>
<dbReference type="Proteomes" id="UP000824334">
    <property type="component" value="Chromosome"/>
</dbReference>
<evidence type="ECO:0000256" key="4">
    <source>
        <dbReference type="ARBA" id="ARBA00022670"/>
    </source>
</evidence>
<dbReference type="InterPro" id="IPR012393">
    <property type="entry name" value="Tricorn_protease"/>
</dbReference>
<evidence type="ECO:0000256" key="1">
    <source>
        <dbReference type="ARBA" id="ARBA00004496"/>
    </source>
</evidence>
<dbReference type="EMBL" id="CP080034">
    <property type="protein sequence ID" value="QYC09295.1"/>
    <property type="molecule type" value="Genomic_DNA"/>
</dbReference>
<dbReference type="Pfam" id="PF14684">
    <property type="entry name" value="Tricorn_C1"/>
    <property type="match status" value="1"/>
</dbReference>
<dbReference type="Pfam" id="PF26550">
    <property type="entry name" value="Tricorn_2nd"/>
    <property type="match status" value="1"/>
</dbReference>
<evidence type="ECO:0000256" key="7">
    <source>
        <dbReference type="PIRNR" id="PIRNR036421"/>
    </source>
</evidence>
<evidence type="ECO:0000313" key="10">
    <source>
        <dbReference type="EMBL" id="QYC09295.1"/>
    </source>
</evidence>
<feature type="domain" description="Tail specific protease" evidence="9">
    <location>
        <begin position="880"/>
        <end position="1068"/>
    </location>
</feature>
<dbReference type="PIRSF" id="PIRSF036421">
    <property type="entry name" value="Tricorn_protease"/>
    <property type="match status" value="1"/>
</dbReference>
<dbReference type="PANTHER" id="PTHR43253:SF1">
    <property type="entry name" value="TRICORN PROTEASE HOMOLOG 2-RELATED"/>
    <property type="match status" value="1"/>
</dbReference>
<gene>
    <name evidence="10" type="ORF">KWG56_11825</name>
</gene>
<organism evidence="10 11">
    <name type="scientific">Brevundimonas nasdae</name>
    <dbReference type="NCBI Taxonomy" id="172043"/>
    <lineage>
        <taxon>Bacteria</taxon>
        <taxon>Pseudomonadati</taxon>
        <taxon>Pseudomonadota</taxon>
        <taxon>Alphaproteobacteria</taxon>
        <taxon>Caulobacterales</taxon>
        <taxon>Caulobacteraceae</taxon>
        <taxon>Brevundimonas</taxon>
    </lineage>
</organism>
<dbReference type="RefSeq" id="WP_219354905.1">
    <property type="nucleotide sequence ID" value="NZ_CP080034.1"/>
</dbReference>
<feature type="region of interest" description="Disordered" evidence="8">
    <location>
        <begin position="562"/>
        <end position="582"/>
    </location>
</feature>
<dbReference type="EC" id="3.4.21.-" evidence="7"/>
<keyword evidence="11" id="KW-1185">Reference proteome</keyword>
<dbReference type="CDD" id="cd07562">
    <property type="entry name" value="Peptidase_S41_TRI"/>
    <property type="match status" value="1"/>
</dbReference>
<dbReference type="GeneID" id="94375963"/>
<dbReference type="Pfam" id="PF03572">
    <property type="entry name" value="Peptidase_S41"/>
    <property type="match status" value="1"/>
</dbReference>
<keyword evidence="6 7" id="KW-0720">Serine protease</keyword>
<protein>
    <recommendedName>
        <fullName evidence="7">Tricorn protease homolog</fullName>
        <ecNumber evidence="7">3.4.21.-</ecNumber>
    </recommendedName>
</protein>